<dbReference type="Proteomes" id="UP000232638">
    <property type="component" value="Plasmid pTs417"/>
</dbReference>
<dbReference type="AlphaFoldDB" id="A0A2K8UI37"/>
<dbReference type="EMBL" id="CP020371">
    <property type="protein sequence ID" value="AUB85197.1"/>
    <property type="molecule type" value="Genomic_DNA"/>
</dbReference>
<feature type="coiled-coil region" evidence="1">
    <location>
        <begin position="140"/>
        <end position="170"/>
    </location>
</feature>
<protein>
    <submittedName>
        <fullName evidence="3">Uncharacterized protein</fullName>
    </submittedName>
</protein>
<evidence type="ECO:0000313" key="4">
    <source>
        <dbReference type="Proteomes" id="UP000232638"/>
    </source>
</evidence>
<accession>A0A2K8UI37</accession>
<gene>
    <name evidence="3" type="ORF">THSYN_30230</name>
</gene>
<dbReference type="KEGG" id="tsy:THSYN_30230"/>
<keyword evidence="3" id="KW-0614">Plasmid</keyword>
<feature type="region of interest" description="Disordered" evidence="2">
    <location>
        <begin position="1"/>
        <end position="25"/>
    </location>
</feature>
<keyword evidence="4" id="KW-1185">Reference proteome</keyword>
<dbReference type="Pfam" id="PF19456">
    <property type="entry name" value="MobI"/>
    <property type="match status" value="1"/>
</dbReference>
<keyword evidence="1" id="KW-0175">Coiled coil</keyword>
<evidence type="ECO:0000256" key="1">
    <source>
        <dbReference type="SAM" id="Coils"/>
    </source>
</evidence>
<sequence length="180" mass="19316">MSDTNVPAAMRAAGQGDESGTATESGLAGAGALIDRLVEESLGALAQDAHAAIERFQARLTDVGRDHPKSEWGKLGVRVRAQHSPQSTPGAFAVEWVSFTFAHGRAGRRCHTTYIPRGTGDRYQRAAFRAQARPWQIDLIMEAEETLGRIRAAARQLSQARVQLRSAARAVQAARACPAG</sequence>
<dbReference type="OrthoDB" id="5762830at2"/>
<evidence type="ECO:0000256" key="2">
    <source>
        <dbReference type="SAM" id="MobiDB-lite"/>
    </source>
</evidence>
<evidence type="ECO:0000313" key="3">
    <source>
        <dbReference type="EMBL" id="AUB85197.1"/>
    </source>
</evidence>
<geneLocation type="plasmid" evidence="4">
    <name>pts417</name>
</geneLocation>
<organism evidence="3 4">
    <name type="scientific">Candidatus Thiodictyon syntrophicum</name>
    <dbReference type="NCBI Taxonomy" id="1166950"/>
    <lineage>
        <taxon>Bacteria</taxon>
        <taxon>Pseudomonadati</taxon>
        <taxon>Pseudomonadota</taxon>
        <taxon>Gammaproteobacteria</taxon>
        <taxon>Chromatiales</taxon>
        <taxon>Chromatiaceae</taxon>
        <taxon>Thiodictyon</taxon>
    </lineage>
</organism>
<name>A0A2K8UI37_9GAMM</name>
<proteinExistence type="predicted"/>
<reference evidence="3 4" key="1">
    <citation type="submission" date="2017-03" db="EMBL/GenBank/DDBJ databases">
        <title>Complete genome sequence of Candidatus 'Thiodictyon syntrophicum' sp. nov. strain Cad16T, a photolithoautotroph purple sulfur bacterium isolated from an alpine meromictic lake.</title>
        <authorList>
            <person name="Luedin S.M."/>
            <person name="Pothier J.F."/>
            <person name="Danza F."/>
            <person name="Storelli N."/>
            <person name="Wittwer M."/>
            <person name="Tonolla M."/>
        </authorList>
    </citation>
    <scope>NUCLEOTIDE SEQUENCE [LARGE SCALE GENOMIC DNA]</scope>
    <source>
        <strain evidence="3 4">Cad16T</strain>
        <plasmid evidence="4">Plasmid pts417</plasmid>
    </source>
</reference>
<dbReference type="InterPro" id="IPR045809">
    <property type="entry name" value="MobI"/>
</dbReference>
<dbReference type="RefSeq" id="WP_100922839.1">
    <property type="nucleotide sequence ID" value="NZ_CP020371.1"/>
</dbReference>